<feature type="domain" description="Tyr recombinase" evidence="5">
    <location>
        <begin position="96"/>
        <end position="279"/>
    </location>
</feature>
<organism evidence="7">
    <name type="scientific">Telmatobacter sp. DSM 110680</name>
    <dbReference type="NCBI Taxonomy" id="3036704"/>
    <lineage>
        <taxon>Bacteria</taxon>
        <taxon>Pseudomonadati</taxon>
        <taxon>Acidobacteriota</taxon>
        <taxon>Terriglobia</taxon>
        <taxon>Terriglobales</taxon>
        <taxon>Acidobacteriaceae</taxon>
        <taxon>Telmatobacter</taxon>
    </lineage>
</organism>
<protein>
    <submittedName>
        <fullName evidence="7">Tyrosine-type recombinase/integrase</fullName>
    </submittedName>
</protein>
<accession>A0AAU7DKK1</accession>
<sequence>MAEGSRRGQRQALNAIAGFLSEGVFDADETDWATLRYQDTSAVRNWLVKRYAPNTAKRLLAALRGVLKECWRMGLMPYDDLAKATDLASVHGESEPSGRALGNEELQKVFDACHRDTSPAGIRDGAIVGLLYGLGLRRAEVISLDTSDYNPVQGIIAVHGKGNKPRLGYALEQVQVLLDAWLNVRGEGDGPMFSPINKGGALATGRFTPQGLALVVKKRAAEAEIGTFSCHDLRRTFITNLLDSGVDLFTVQRLAGHKNISTTGIYDRRGEQAKIKAVQLIAMPTTDMR</sequence>
<dbReference type="GO" id="GO:0006310">
    <property type="term" value="P:DNA recombination"/>
    <property type="evidence" value="ECO:0007669"/>
    <property type="project" value="UniProtKB-KW"/>
</dbReference>
<dbReference type="Gene3D" id="1.10.443.10">
    <property type="entry name" value="Intergrase catalytic core"/>
    <property type="match status" value="1"/>
</dbReference>
<dbReference type="InterPro" id="IPR044068">
    <property type="entry name" value="CB"/>
</dbReference>
<evidence type="ECO:0000256" key="4">
    <source>
        <dbReference type="PROSITE-ProRule" id="PRU01248"/>
    </source>
</evidence>
<dbReference type="SUPFAM" id="SSF56349">
    <property type="entry name" value="DNA breaking-rejoining enzymes"/>
    <property type="match status" value="1"/>
</dbReference>
<keyword evidence="2 4" id="KW-0238">DNA-binding</keyword>
<dbReference type="InterPro" id="IPR002104">
    <property type="entry name" value="Integrase_catalytic"/>
</dbReference>
<evidence type="ECO:0000313" key="7">
    <source>
        <dbReference type="EMBL" id="XBH17627.1"/>
    </source>
</evidence>
<evidence type="ECO:0000259" key="6">
    <source>
        <dbReference type="PROSITE" id="PS51900"/>
    </source>
</evidence>
<dbReference type="GO" id="GO:0003677">
    <property type="term" value="F:DNA binding"/>
    <property type="evidence" value="ECO:0007669"/>
    <property type="project" value="UniProtKB-UniRule"/>
</dbReference>
<dbReference type="InterPro" id="IPR013762">
    <property type="entry name" value="Integrase-like_cat_sf"/>
</dbReference>
<evidence type="ECO:0000259" key="5">
    <source>
        <dbReference type="PROSITE" id="PS51898"/>
    </source>
</evidence>
<dbReference type="PANTHER" id="PTHR30349:SF90">
    <property type="entry name" value="TYROSINE RECOMBINASE XERD"/>
    <property type="match status" value="1"/>
</dbReference>
<dbReference type="PROSITE" id="PS51900">
    <property type="entry name" value="CB"/>
    <property type="match status" value="1"/>
</dbReference>
<dbReference type="PANTHER" id="PTHR30349">
    <property type="entry name" value="PHAGE INTEGRASE-RELATED"/>
    <property type="match status" value="1"/>
</dbReference>
<reference evidence="7" key="1">
    <citation type="submission" date="2023-03" db="EMBL/GenBank/DDBJ databases">
        <title>Edaphobacter sp.</title>
        <authorList>
            <person name="Huber K.J."/>
            <person name="Papendorf J."/>
            <person name="Pilke C."/>
            <person name="Bunk B."/>
            <person name="Sproeer C."/>
            <person name="Pester M."/>
        </authorList>
    </citation>
    <scope>NUCLEOTIDE SEQUENCE</scope>
    <source>
        <strain evidence="7">DSM 110680</strain>
    </source>
</reference>
<dbReference type="RefSeq" id="WP_348262851.1">
    <property type="nucleotide sequence ID" value="NZ_CP121196.1"/>
</dbReference>
<keyword evidence="3" id="KW-0233">DNA recombination</keyword>
<evidence type="ECO:0000256" key="1">
    <source>
        <dbReference type="ARBA" id="ARBA00022908"/>
    </source>
</evidence>
<feature type="domain" description="Core-binding (CB)" evidence="6">
    <location>
        <begin position="1"/>
        <end position="71"/>
    </location>
</feature>
<dbReference type="PROSITE" id="PS51898">
    <property type="entry name" value="TYR_RECOMBINASE"/>
    <property type="match status" value="1"/>
</dbReference>
<keyword evidence="1" id="KW-0229">DNA integration</keyword>
<dbReference type="AlphaFoldDB" id="A0AAU7DKK1"/>
<dbReference type="EMBL" id="CP121196">
    <property type="protein sequence ID" value="XBH17627.1"/>
    <property type="molecule type" value="Genomic_DNA"/>
</dbReference>
<evidence type="ECO:0000256" key="3">
    <source>
        <dbReference type="ARBA" id="ARBA00023172"/>
    </source>
</evidence>
<name>A0AAU7DKK1_9BACT</name>
<dbReference type="Pfam" id="PF00589">
    <property type="entry name" value="Phage_integrase"/>
    <property type="match status" value="1"/>
</dbReference>
<gene>
    <name evidence="7" type="ORF">P8935_24050</name>
</gene>
<dbReference type="GO" id="GO:0015074">
    <property type="term" value="P:DNA integration"/>
    <property type="evidence" value="ECO:0007669"/>
    <property type="project" value="UniProtKB-KW"/>
</dbReference>
<evidence type="ECO:0000256" key="2">
    <source>
        <dbReference type="ARBA" id="ARBA00023125"/>
    </source>
</evidence>
<dbReference type="InterPro" id="IPR011010">
    <property type="entry name" value="DNA_brk_join_enz"/>
</dbReference>
<dbReference type="InterPro" id="IPR050090">
    <property type="entry name" value="Tyrosine_recombinase_XerCD"/>
</dbReference>
<proteinExistence type="predicted"/>